<dbReference type="InterPro" id="IPR004700">
    <property type="entry name" value="PTS_IIC_man"/>
</dbReference>
<dbReference type="GO" id="GO:0005886">
    <property type="term" value="C:plasma membrane"/>
    <property type="evidence" value="ECO:0007669"/>
    <property type="project" value="UniProtKB-SubCell"/>
</dbReference>
<evidence type="ECO:0000256" key="7">
    <source>
        <dbReference type="ARBA" id="ARBA00022989"/>
    </source>
</evidence>
<evidence type="ECO:0000256" key="5">
    <source>
        <dbReference type="ARBA" id="ARBA00022683"/>
    </source>
</evidence>
<keyword evidence="2" id="KW-0813">Transport</keyword>
<keyword evidence="7 9" id="KW-1133">Transmembrane helix</keyword>
<evidence type="ECO:0000256" key="3">
    <source>
        <dbReference type="ARBA" id="ARBA00022475"/>
    </source>
</evidence>
<dbReference type="Pfam" id="PF03609">
    <property type="entry name" value="EII-Sor"/>
    <property type="match status" value="1"/>
</dbReference>
<gene>
    <name evidence="10" type="ORF">GTI89_07795</name>
</gene>
<dbReference type="InterPro" id="IPR050303">
    <property type="entry name" value="GatZ_KbaZ_carbometab"/>
</dbReference>
<evidence type="ECO:0000256" key="8">
    <source>
        <dbReference type="ARBA" id="ARBA00023136"/>
    </source>
</evidence>
<feature type="transmembrane region" description="Helical" evidence="9">
    <location>
        <begin position="134"/>
        <end position="158"/>
    </location>
</feature>
<evidence type="ECO:0000256" key="4">
    <source>
        <dbReference type="ARBA" id="ARBA00022597"/>
    </source>
</evidence>
<keyword evidence="5" id="KW-0598">Phosphotransferase system</keyword>
<comment type="subcellular location">
    <subcellularLocation>
        <location evidence="1">Cell membrane</location>
        <topology evidence="1">Multi-pass membrane protein</topology>
    </subcellularLocation>
</comment>
<evidence type="ECO:0000313" key="11">
    <source>
        <dbReference type="Proteomes" id="UP000439965"/>
    </source>
</evidence>
<keyword evidence="6 9" id="KW-0812">Transmembrane</keyword>
<feature type="transmembrane region" description="Helical" evidence="9">
    <location>
        <begin position="90"/>
        <end position="113"/>
    </location>
</feature>
<dbReference type="AlphaFoldDB" id="A0A6I4XR57"/>
<evidence type="ECO:0000256" key="9">
    <source>
        <dbReference type="SAM" id="Phobius"/>
    </source>
</evidence>
<keyword evidence="8 9" id="KW-0472">Membrane</keyword>
<dbReference type="EMBL" id="WVTI01000005">
    <property type="protein sequence ID" value="MXS25958.1"/>
    <property type="molecule type" value="Genomic_DNA"/>
</dbReference>
<feature type="transmembrane region" description="Helical" evidence="9">
    <location>
        <begin position="205"/>
        <end position="233"/>
    </location>
</feature>
<dbReference type="PROSITE" id="PS51106">
    <property type="entry name" value="PTS_EIIC_TYPE_4"/>
    <property type="match status" value="1"/>
</dbReference>
<dbReference type="Proteomes" id="UP000439965">
    <property type="component" value="Unassembled WGS sequence"/>
</dbReference>
<dbReference type="RefSeq" id="WP_003125557.1">
    <property type="nucleotide sequence ID" value="NZ_CABGTZ010000001.1"/>
</dbReference>
<dbReference type="PANTHER" id="PTHR32502:SF8">
    <property type="entry name" value="N-ACETYLGALACTOSAMINE PERMEASE IIC COMPONENT 1"/>
    <property type="match status" value="1"/>
</dbReference>
<evidence type="ECO:0000313" key="10">
    <source>
        <dbReference type="EMBL" id="MXS25958.1"/>
    </source>
</evidence>
<keyword evidence="3" id="KW-1003">Cell membrane</keyword>
<keyword evidence="4 10" id="KW-0762">Sugar transport</keyword>
<organism evidence="10 11">
    <name type="scientific">Enterococcus gallinarum</name>
    <dbReference type="NCBI Taxonomy" id="1353"/>
    <lineage>
        <taxon>Bacteria</taxon>
        <taxon>Bacillati</taxon>
        <taxon>Bacillota</taxon>
        <taxon>Bacilli</taxon>
        <taxon>Lactobacillales</taxon>
        <taxon>Enterococcaceae</taxon>
        <taxon>Enterococcus</taxon>
    </lineage>
</organism>
<evidence type="ECO:0000256" key="6">
    <source>
        <dbReference type="ARBA" id="ARBA00022692"/>
    </source>
</evidence>
<dbReference type="GO" id="GO:0009401">
    <property type="term" value="P:phosphoenolpyruvate-dependent sugar phosphotransferase system"/>
    <property type="evidence" value="ECO:0007669"/>
    <property type="project" value="UniProtKB-KW"/>
</dbReference>
<comment type="caution">
    <text evidence="10">The sequence shown here is derived from an EMBL/GenBank/DDBJ whole genome shotgun (WGS) entry which is preliminary data.</text>
</comment>
<accession>A0A6I4XR57</accession>
<evidence type="ECO:0000256" key="2">
    <source>
        <dbReference type="ARBA" id="ARBA00022448"/>
    </source>
</evidence>
<dbReference type="PANTHER" id="PTHR32502">
    <property type="entry name" value="N-ACETYLGALACTOSAMINE PERMEASE II COMPONENT-RELATED"/>
    <property type="match status" value="1"/>
</dbReference>
<sequence length="258" mass="27050">MLQAFLLGCIAFIGKCDLATGTNMIQRPIVLGPLVGLVLGDLQLGITIGATLELAFLGQVSVGAYIPPNVIVGGVLGTAFAITVGKGADIAFTMAFPIALLAQVVDNFIFTLVRPFMAKVADNYAEKGEASKVTAIHMITGFITCTVLFIITFLGFSLGSSKMGAVVNAIPSVITDGLSIATGMLPAIGFAMLARMVMNKEVVPFFFLGFVLSAYFQIPVVGIAIIGLITIFVKINFTTSKNSDVAFAEGSEDSDDDF</sequence>
<feature type="transmembrane region" description="Helical" evidence="9">
    <location>
        <begin position="34"/>
        <end position="57"/>
    </location>
</feature>
<feature type="transmembrane region" description="Helical" evidence="9">
    <location>
        <begin position="64"/>
        <end position="84"/>
    </location>
</feature>
<feature type="transmembrane region" description="Helical" evidence="9">
    <location>
        <begin position="178"/>
        <end position="198"/>
    </location>
</feature>
<name>A0A6I4XR57_ENTGA</name>
<reference evidence="10 11" key="1">
    <citation type="submission" date="2019-04" db="EMBL/GenBank/DDBJ databases">
        <title>Step-wise assembly of the neonatal virome modulated by breast feeding.</title>
        <authorList>
            <person name="Liang G."/>
            <person name="Bushman F."/>
        </authorList>
    </citation>
    <scope>NUCLEOTIDE SEQUENCE [LARGE SCALE GENOMIC DNA]</scope>
    <source>
        <strain evidence="10 11">E3404</strain>
    </source>
</reference>
<protein>
    <submittedName>
        <fullName evidence="10">PTS sugar transporter</fullName>
    </submittedName>
</protein>
<proteinExistence type="predicted"/>
<evidence type="ECO:0000256" key="1">
    <source>
        <dbReference type="ARBA" id="ARBA00004651"/>
    </source>
</evidence>